<dbReference type="InterPro" id="IPR036915">
    <property type="entry name" value="Cyclin-like_sf"/>
</dbReference>
<dbReference type="InterPro" id="IPR006671">
    <property type="entry name" value="Cyclin_N"/>
</dbReference>
<dbReference type="PROSITE" id="PS00292">
    <property type="entry name" value="CYCLINS"/>
    <property type="match status" value="1"/>
</dbReference>
<dbReference type="PANTHER" id="PTHR10177">
    <property type="entry name" value="CYCLINS"/>
    <property type="match status" value="1"/>
</dbReference>
<keyword evidence="3" id="KW-0131">Cell cycle</keyword>
<dbReference type="GeneID" id="20244919"/>
<dbReference type="GO" id="GO:0051301">
    <property type="term" value="P:cell division"/>
    <property type="evidence" value="ECO:0007669"/>
    <property type="project" value="UniProtKB-KW"/>
</dbReference>
<evidence type="ECO:0000259" key="6">
    <source>
        <dbReference type="SMART" id="SM00385"/>
    </source>
</evidence>
<dbReference type="KEGG" id="lgi:LOTGIDRAFT_190960"/>
<feature type="domain" description="Cyclin-like" evidence="6">
    <location>
        <begin position="61"/>
        <end position="145"/>
    </location>
</feature>
<keyword evidence="2 4" id="KW-0195">Cyclin</keyword>
<organism evidence="8 9">
    <name type="scientific">Lottia gigantea</name>
    <name type="common">Giant owl limpet</name>
    <dbReference type="NCBI Taxonomy" id="225164"/>
    <lineage>
        <taxon>Eukaryota</taxon>
        <taxon>Metazoa</taxon>
        <taxon>Spiralia</taxon>
        <taxon>Lophotrochozoa</taxon>
        <taxon>Mollusca</taxon>
        <taxon>Gastropoda</taxon>
        <taxon>Patellogastropoda</taxon>
        <taxon>Lottioidea</taxon>
        <taxon>Lottiidae</taxon>
        <taxon>Lottia</taxon>
    </lineage>
</organism>
<evidence type="ECO:0000313" key="8">
    <source>
        <dbReference type="EMBL" id="ESO92223.1"/>
    </source>
</evidence>
<feature type="region of interest" description="Disordered" evidence="5">
    <location>
        <begin position="257"/>
        <end position="284"/>
    </location>
</feature>
<protein>
    <submittedName>
        <fullName evidence="8">Uncharacterized protein</fullName>
    </submittedName>
</protein>
<evidence type="ECO:0000256" key="4">
    <source>
        <dbReference type="RuleBase" id="RU000383"/>
    </source>
</evidence>
<dbReference type="AlphaFoldDB" id="V3ZLK1"/>
<dbReference type="InterPro" id="IPR039361">
    <property type="entry name" value="Cyclin"/>
</dbReference>
<feature type="domain" description="Cyclin C-terminal" evidence="7">
    <location>
        <begin position="154"/>
        <end position="278"/>
    </location>
</feature>
<dbReference type="Pfam" id="PF00134">
    <property type="entry name" value="Cyclin_N"/>
    <property type="match status" value="1"/>
</dbReference>
<proteinExistence type="inferred from homology"/>
<dbReference type="CDD" id="cd20515">
    <property type="entry name" value="CYCLIN_CCND_rpt1"/>
    <property type="match status" value="1"/>
</dbReference>
<dbReference type="HOGENOM" id="CLU_052190_0_0_1"/>
<dbReference type="CTD" id="20244919"/>
<dbReference type="InterPro" id="IPR013763">
    <property type="entry name" value="Cyclin-like_dom"/>
</dbReference>
<gene>
    <name evidence="8" type="ORF">LOTGIDRAFT_190960</name>
</gene>
<dbReference type="OMA" id="KEIKPYM"/>
<dbReference type="Pfam" id="PF02984">
    <property type="entry name" value="Cyclin_C"/>
    <property type="match status" value="1"/>
</dbReference>
<dbReference type="CDD" id="cd20516">
    <property type="entry name" value="CYCLIN_CCND_rpt2"/>
    <property type="match status" value="1"/>
</dbReference>
<name>V3ZLK1_LOTGI</name>
<reference evidence="8 9" key="1">
    <citation type="journal article" date="2013" name="Nature">
        <title>Insights into bilaterian evolution from three spiralian genomes.</title>
        <authorList>
            <person name="Simakov O."/>
            <person name="Marletaz F."/>
            <person name="Cho S.J."/>
            <person name="Edsinger-Gonzales E."/>
            <person name="Havlak P."/>
            <person name="Hellsten U."/>
            <person name="Kuo D.H."/>
            <person name="Larsson T."/>
            <person name="Lv J."/>
            <person name="Arendt D."/>
            <person name="Savage R."/>
            <person name="Osoegawa K."/>
            <person name="de Jong P."/>
            <person name="Grimwood J."/>
            <person name="Chapman J.A."/>
            <person name="Shapiro H."/>
            <person name="Aerts A."/>
            <person name="Otillar R.P."/>
            <person name="Terry A.Y."/>
            <person name="Boore J.L."/>
            <person name="Grigoriev I.V."/>
            <person name="Lindberg D.R."/>
            <person name="Seaver E.C."/>
            <person name="Weisblat D.A."/>
            <person name="Putnam N.H."/>
            <person name="Rokhsar D.S."/>
        </authorList>
    </citation>
    <scope>NUCLEOTIDE SEQUENCE [LARGE SCALE GENOMIC DNA]</scope>
</reference>
<dbReference type="SUPFAM" id="SSF47954">
    <property type="entry name" value="Cyclin-like"/>
    <property type="match status" value="2"/>
</dbReference>
<evidence type="ECO:0000256" key="5">
    <source>
        <dbReference type="SAM" id="MobiDB-lite"/>
    </source>
</evidence>
<dbReference type="OrthoDB" id="306099at2759"/>
<keyword evidence="1" id="KW-0132">Cell division</keyword>
<dbReference type="InterPro" id="IPR004367">
    <property type="entry name" value="Cyclin_C-dom"/>
</dbReference>
<evidence type="ECO:0000313" key="9">
    <source>
        <dbReference type="Proteomes" id="UP000030746"/>
    </source>
</evidence>
<dbReference type="SMART" id="SM01332">
    <property type="entry name" value="Cyclin_C"/>
    <property type="match status" value="1"/>
</dbReference>
<dbReference type="FunFam" id="1.10.472.10:FF:000003">
    <property type="entry name" value="G1/S-specific cyclin-D2"/>
    <property type="match status" value="1"/>
</dbReference>
<evidence type="ECO:0000259" key="7">
    <source>
        <dbReference type="SMART" id="SM01332"/>
    </source>
</evidence>
<dbReference type="EMBL" id="KB202124">
    <property type="protein sequence ID" value="ESO92223.1"/>
    <property type="molecule type" value="Genomic_DNA"/>
</dbReference>
<evidence type="ECO:0000256" key="1">
    <source>
        <dbReference type="ARBA" id="ARBA00022618"/>
    </source>
</evidence>
<evidence type="ECO:0000256" key="3">
    <source>
        <dbReference type="ARBA" id="ARBA00023306"/>
    </source>
</evidence>
<feature type="compositionally biased region" description="Polar residues" evidence="5">
    <location>
        <begin position="263"/>
        <end position="278"/>
    </location>
</feature>
<comment type="similarity">
    <text evidence="4">Belongs to the cyclin family.</text>
</comment>
<dbReference type="InterPro" id="IPR048258">
    <property type="entry name" value="Cyclins_cyclin-box"/>
</dbReference>
<sequence length="284" mass="32307">MELMCCESENIQLSYEDPVLLNDHRVLQNLLATEDKYVPNTCYFSCVQKDIKPFMRKMVTQWMLEVCEEQRCEVEVFPLAVNYLDRVLCVRDINRSTLQLLGSACLFLASKLKETIPLTAEKIVNYTDYSIRLTELMAMESRVLQCLKWDLSAVTPHDFLQQILPRLDISLEKSEILKRHAQTFIALCATDCNFMLSPPSMIAAGSVGAALQGLQSPCHSKFLQKLHQITGIELDSLRLCQEQIEQTVNCNLMNLVPDPPHTPTKSDPLNQQPTTPTDVRQICV</sequence>
<dbReference type="SMART" id="SM00385">
    <property type="entry name" value="CYCLIN"/>
    <property type="match status" value="1"/>
</dbReference>
<dbReference type="STRING" id="225164.V3ZLK1"/>
<keyword evidence="9" id="KW-1185">Reference proteome</keyword>
<evidence type="ECO:0000256" key="2">
    <source>
        <dbReference type="ARBA" id="ARBA00023127"/>
    </source>
</evidence>
<dbReference type="RefSeq" id="XP_009057144.1">
    <property type="nucleotide sequence ID" value="XM_009058896.1"/>
</dbReference>
<dbReference type="Gene3D" id="1.10.472.10">
    <property type="entry name" value="Cyclin-like"/>
    <property type="match status" value="2"/>
</dbReference>
<accession>V3ZLK1</accession>
<dbReference type="Proteomes" id="UP000030746">
    <property type="component" value="Unassembled WGS sequence"/>
</dbReference>